<dbReference type="CDD" id="cd03012">
    <property type="entry name" value="TlpA_like_DipZ_like"/>
    <property type="match status" value="1"/>
</dbReference>
<feature type="transmembrane region" description="Helical" evidence="6">
    <location>
        <begin position="75"/>
        <end position="93"/>
    </location>
</feature>
<evidence type="ECO:0000313" key="9">
    <source>
        <dbReference type="Proteomes" id="UP000270988"/>
    </source>
</evidence>
<comment type="subcellular location">
    <subcellularLocation>
        <location evidence="1">Cell membrane</location>
        <topology evidence="1">Multi-pass membrane protein</topology>
    </subcellularLocation>
</comment>
<feature type="domain" description="Thioredoxin" evidence="7">
    <location>
        <begin position="137"/>
        <end position="287"/>
    </location>
</feature>
<dbReference type="InterPro" id="IPR041017">
    <property type="entry name" value="Thioredoxin_10"/>
</dbReference>
<dbReference type="InterPro" id="IPR003834">
    <property type="entry name" value="Cyt_c_assmbl_TM_dom"/>
</dbReference>
<keyword evidence="5 6" id="KW-0472">Membrane</keyword>
<dbReference type="GO" id="GO:0016491">
    <property type="term" value="F:oxidoreductase activity"/>
    <property type="evidence" value="ECO:0007669"/>
    <property type="project" value="InterPro"/>
</dbReference>
<evidence type="ECO:0000256" key="5">
    <source>
        <dbReference type="ARBA" id="ARBA00023136"/>
    </source>
</evidence>
<dbReference type="InterPro" id="IPR036249">
    <property type="entry name" value="Thioredoxin-like_sf"/>
</dbReference>
<dbReference type="InterPro" id="IPR013766">
    <property type="entry name" value="Thioredoxin_domain"/>
</dbReference>
<dbReference type="GO" id="GO:0005886">
    <property type="term" value="C:plasma membrane"/>
    <property type="evidence" value="ECO:0007669"/>
    <property type="project" value="UniProtKB-SubCell"/>
</dbReference>
<name>A0A448UTH8_9MICC</name>
<reference evidence="8 9" key="1">
    <citation type="submission" date="2018-12" db="EMBL/GenBank/DDBJ databases">
        <authorList>
            <consortium name="Pathogen Informatics"/>
        </authorList>
    </citation>
    <scope>NUCLEOTIDE SEQUENCE [LARGE SCALE GENOMIC DNA]</scope>
    <source>
        <strain evidence="8 9">NCTC10918</strain>
    </source>
</reference>
<keyword evidence="4 6" id="KW-1133">Transmembrane helix</keyword>
<dbReference type="PANTHER" id="PTHR42852">
    <property type="entry name" value="THIOL:DISULFIDE INTERCHANGE PROTEIN DSBE"/>
    <property type="match status" value="1"/>
</dbReference>
<sequence length="439" mass="47689">MGLALGLVYVPCAGPVLAAITLAGATGNIGIETVALTLSFAFGTAIPLLIFALAGRSIAERVKTFRTHQRGVRTASGILLIALSIGLVFNVPAQLQRAIPNYTEGIEQTISQDTQNNIISSSTGGSISSCRPDEEKLQDCGSAPELAGGTGNFNTENQPSLAHMRGKVTLVDFWAYSCINCQRTAPHLNELYAKYHDYGLEIVGVHTPEYAFEHEGKNVQAGIENLGIKYPVVQDNDYAIWRAYSNRYWPAHYLIDSEGKLRAVHYGEGGHKVTEAQVRELLKAANPQVQLPDPIHKDDAQEETQNAHDARTPETYLGSKRAMYFAGQESYANGTRTFKPADRLAVDQYDLNGTWSITPERIEPQGNDGTLRINYRAHGAQVVAGGSGTIEVRRNGTTEKIHVDGAPNAHHIVRGDEQSSGVIELKVSSGVQLYSLTFS</sequence>
<proteinExistence type="predicted"/>
<evidence type="ECO:0000256" key="3">
    <source>
        <dbReference type="ARBA" id="ARBA00022692"/>
    </source>
</evidence>
<dbReference type="AlphaFoldDB" id="A0A448UTH8"/>
<dbReference type="SUPFAM" id="SSF52833">
    <property type="entry name" value="Thioredoxin-like"/>
    <property type="match status" value="1"/>
</dbReference>
<dbReference type="EMBL" id="LR134521">
    <property type="protein sequence ID" value="VEJ29231.1"/>
    <property type="molecule type" value="Genomic_DNA"/>
</dbReference>
<dbReference type="InterPro" id="IPR050553">
    <property type="entry name" value="Thioredoxin_ResA/DsbE_sf"/>
</dbReference>
<accession>A0A448UTH8</accession>
<evidence type="ECO:0000256" key="6">
    <source>
        <dbReference type="SAM" id="Phobius"/>
    </source>
</evidence>
<dbReference type="Pfam" id="PF02683">
    <property type="entry name" value="DsbD_TM"/>
    <property type="match status" value="1"/>
</dbReference>
<dbReference type="PROSITE" id="PS51352">
    <property type="entry name" value="THIOREDOXIN_2"/>
    <property type="match status" value="1"/>
</dbReference>
<dbReference type="Gene3D" id="3.40.30.10">
    <property type="entry name" value="Glutaredoxin"/>
    <property type="match status" value="1"/>
</dbReference>
<dbReference type="STRING" id="762948.HMPREF0733_11784"/>
<gene>
    <name evidence="8" type="primary">dipZ_1</name>
    <name evidence="8" type="ORF">NCTC10918_00477</name>
</gene>
<keyword evidence="3 6" id="KW-0812">Transmembrane</keyword>
<dbReference type="GO" id="GO:0016209">
    <property type="term" value="F:antioxidant activity"/>
    <property type="evidence" value="ECO:0007669"/>
    <property type="project" value="InterPro"/>
</dbReference>
<dbReference type="PANTHER" id="PTHR42852:SF13">
    <property type="entry name" value="PROTEIN DIPZ"/>
    <property type="match status" value="1"/>
</dbReference>
<evidence type="ECO:0000256" key="4">
    <source>
        <dbReference type="ARBA" id="ARBA00022989"/>
    </source>
</evidence>
<feature type="transmembrane region" description="Helical" evidence="6">
    <location>
        <begin position="34"/>
        <end position="54"/>
    </location>
</feature>
<dbReference type="Pfam" id="PF17991">
    <property type="entry name" value="Thioredoxin_10"/>
    <property type="match status" value="1"/>
</dbReference>
<evidence type="ECO:0000256" key="1">
    <source>
        <dbReference type="ARBA" id="ARBA00004651"/>
    </source>
</evidence>
<dbReference type="Proteomes" id="UP000270988">
    <property type="component" value="Chromosome"/>
</dbReference>
<evidence type="ECO:0000313" key="8">
    <source>
        <dbReference type="EMBL" id="VEJ29231.1"/>
    </source>
</evidence>
<evidence type="ECO:0000256" key="2">
    <source>
        <dbReference type="ARBA" id="ARBA00022475"/>
    </source>
</evidence>
<organism evidence="8 9">
    <name type="scientific">Rothia dentocariosa</name>
    <dbReference type="NCBI Taxonomy" id="2047"/>
    <lineage>
        <taxon>Bacteria</taxon>
        <taxon>Bacillati</taxon>
        <taxon>Actinomycetota</taxon>
        <taxon>Actinomycetes</taxon>
        <taxon>Micrococcales</taxon>
        <taxon>Micrococcaceae</taxon>
        <taxon>Rothia</taxon>
    </lineage>
</organism>
<protein>
    <submittedName>
        <fullName evidence="8">Thiol-disulfide oxidoreductase</fullName>
    </submittedName>
</protein>
<dbReference type="Pfam" id="PF00578">
    <property type="entry name" value="AhpC-TSA"/>
    <property type="match status" value="1"/>
</dbReference>
<keyword evidence="2" id="KW-1003">Cell membrane</keyword>
<dbReference type="InterPro" id="IPR000866">
    <property type="entry name" value="AhpC/TSA"/>
</dbReference>
<dbReference type="Gene3D" id="2.60.120.260">
    <property type="entry name" value="Galactose-binding domain-like"/>
    <property type="match status" value="1"/>
</dbReference>
<evidence type="ECO:0000259" key="7">
    <source>
        <dbReference type="PROSITE" id="PS51352"/>
    </source>
</evidence>
<dbReference type="GO" id="GO:0017004">
    <property type="term" value="P:cytochrome complex assembly"/>
    <property type="evidence" value="ECO:0007669"/>
    <property type="project" value="InterPro"/>
</dbReference>